<feature type="chain" id="PRO_5008786933" evidence="1">
    <location>
        <begin position="23"/>
        <end position="112"/>
    </location>
</feature>
<sequence length="112" mass="12375">MEQRCVVALLWILGCCVTPLTAEICLKARCQFRLDIGKQTTMIYKSPDGTLMVNMNGTRLQLVGNDFSSTLSEIGDFVDPDDVITADGFVRDVMTINGQFPGPTIEVLRDTE</sequence>
<reference evidence="2 4" key="2">
    <citation type="journal article" date="2013" name="Nature">
        <title>Insights into bilaterian evolution from three spiralian genomes.</title>
        <authorList>
            <person name="Simakov O."/>
            <person name="Marletaz F."/>
            <person name="Cho S.J."/>
            <person name="Edsinger-Gonzales E."/>
            <person name="Havlak P."/>
            <person name="Hellsten U."/>
            <person name="Kuo D.H."/>
            <person name="Larsson T."/>
            <person name="Lv J."/>
            <person name="Arendt D."/>
            <person name="Savage R."/>
            <person name="Osoegawa K."/>
            <person name="de Jong P."/>
            <person name="Grimwood J."/>
            <person name="Chapman J.A."/>
            <person name="Shapiro H."/>
            <person name="Aerts A."/>
            <person name="Otillar R.P."/>
            <person name="Terry A.Y."/>
            <person name="Boore J.L."/>
            <person name="Grigoriev I.V."/>
            <person name="Lindberg D.R."/>
            <person name="Seaver E.C."/>
            <person name="Weisblat D.A."/>
            <person name="Putnam N.H."/>
            <person name="Rokhsar D.S."/>
        </authorList>
    </citation>
    <scope>NUCLEOTIDE SEQUENCE</scope>
    <source>
        <strain evidence="2 4">I ESC-2004</strain>
    </source>
</reference>
<dbReference type="EnsemblMetazoa" id="CapteT190861">
    <property type="protein sequence ID" value="CapteP190861"/>
    <property type="gene ID" value="CapteG190861"/>
</dbReference>
<dbReference type="Gene3D" id="2.60.40.420">
    <property type="entry name" value="Cupredoxins - blue copper proteins"/>
    <property type="match status" value="1"/>
</dbReference>
<dbReference type="EMBL" id="KB311312">
    <property type="protein sequence ID" value="ELT89536.1"/>
    <property type="molecule type" value="Genomic_DNA"/>
</dbReference>
<dbReference type="SUPFAM" id="SSF49503">
    <property type="entry name" value="Cupredoxins"/>
    <property type="match status" value="1"/>
</dbReference>
<dbReference type="AlphaFoldDB" id="R7TEP5"/>
<accession>R7TEP5</accession>
<evidence type="ECO:0000256" key="1">
    <source>
        <dbReference type="SAM" id="SignalP"/>
    </source>
</evidence>
<dbReference type="OMA" id="KSICEYE"/>
<dbReference type="HOGENOM" id="CLU_2151998_0_0_1"/>
<name>R7TEP5_CAPTE</name>
<reference evidence="4" key="1">
    <citation type="submission" date="2012-12" db="EMBL/GenBank/DDBJ databases">
        <authorList>
            <person name="Hellsten U."/>
            <person name="Grimwood J."/>
            <person name="Chapman J.A."/>
            <person name="Shapiro H."/>
            <person name="Aerts A."/>
            <person name="Otillar R.P."/>
            <person name="Terry A.Y."/>
            <person name="Boore J.L."/>
            <person name="Simakov O."/>
            <person name="Marletaz F."/>
            <person name="Cho S.-J."/>
            <person name="Edsinger-Gonzales E."/>
            <person name="Havlak P."/>
            <person name="Kuo D.-H."/>
            <person name="Larsson T."/>
            <person name="Lv J."/>
            <person name="Arendt D."/>
            <person name="Savage R."/>
            <person name="Osoegawa K."/>
            <person name="de Jong P."/>
            <person name="Lindberg D.R."/>
            <person name="Seaver E.C."/>
            <person name="Weisblat D.A."/>
            <person name="Putnam N.H."/>
            <person name="Grigoriev I.V."/>
            <person name="Rokhsar D.S."/>
        </authorList>
    </citation>
    <scope>NUCLEOTIDE SEQUENCE</scope>
    <source>
        <strain evidence="4">I ESC-2004</strain>
    </source>
</reference>
<keyword evidence="4" id="KW-1185">Reference proteome</keyword>
<feature type="non-terminal residue" evidence="2">
    <location>
        <position position="112"/>
    </location>
</feature>
<evidence type="ECO:0000313" key="3">
    <source>
        <dbReference type="EnsemblMetazoa" id="CapteP190861"/>
    </source>
</evidence>
<gene>
    <name evidence="2" type="ORF">CAPTEDRAFT_190861</name>
</gene>
<evidence type="ECO:0000313" key="4">
    <source>
        <dbReference type="Proteomes" id="UP000014760"/>
    </source>
</evidence>
<protein>
    <submittedName>
        <fullName evidence="2 3">Uncharacterized protein</fullName>
    </submittedName>
</protein>
<dbReference type="PROSITE" id="PS51257">
    <property type="entry name" value="PROKAR_LIPOPROTEIN"/>
    <property type="match status" value="1"/>
</dbReference>
<keyword evidence="1" id="KW-0732">Signal</keyword>
<evidence type="ECO:0000313" key="2">
    <source>
        <dbReference type="EMBL" id="ELT89536.1"/>
    </source>
</evidence>
<organism evidence="2">
    <name type="scientific">Capitella teleta</name>
    <name type="common">Polychaete worm</name>
    <dbReference type="NCBI Taxonomy" id="283909"/>
    <lineage>
        <taxon>Eukaryota</taxon>
        <taxon>Metazoa</taxon>
        <taxon>Spiralia</taxon>
        <taxon>Lophotrochozoa</taxon>
        <taxon>Annelida</taxon>
        <taxon>Polychaeta</taxon>
        <taxon>Sedentaria</taxon>
        <taxon>Scolecida</taxon>
        <taxon>Capitellidae</taxon>
        <taxon>Capitella</taxon>
    </lineage>
</organism>
<dbReference type="InterPro" id="IPR008972">
    <property type="entry name" value="Cupredoxin"/>
</dbReference>
<proteinExistence type="predicted"/>
<dbReference type="Proteomes" id="UP000014760">
    <property type="component" value="Unassembled WGS sequence"/>
</dbReference>
<dbReference type="OrthoDB" id="2121828at2759"/>
<reference evidence="3" key="3">
    <citation type="submission" date="2015-06" db="UniProtKB">
        <authorList>
            <consortium name="EnsemblMetazoa"/>
        </authorList>
    </citation>
    <scope>IDENTIFICATION</scope>
</reference>
<feature type="signal peptide" evidence="1">
    <location>
        <begin position="1"/>
        <end position="22"/>
    </location>
</feature>
<dbReference type="EMBL" id="AMQN01032600">
    <property type="status" value="NOT_ANNOTATED_CDS"/>
    <property type="molecule type" value="Genomic_DNA"/>
</dbReference>